<evidence type="ECO:0000256" key="6">
    <source>
        <dbReference type="ARBA" id="ARBA00023241"/>
    </source>
</evidence>
<dbReference type="Pfam" id="PF00195">
    <property type="entry name" value="Chal_sti_synt_N"/>
    <property type="match status" value="1"/>
</dbReference>
<evidence type="ECO:0000313" key="12">
    <source>
        <dbReference type="Proteomes" id="UP000504604"/>
    </source>
</evidence>
<dbReference type="GO" id="GO:0042803">
    <property type="term" value="F:protein homodimerization activity"/>
    <property type="evidence" value="ECO:0007669"/>
    <property type="project" value="UniProtKB-ARBA"/>
</dbReference>
<evidence type="ECO:0000256" key="9">
    <source>
        <dbReference type="RuleBase" id="RU003633"/>
    </source>
</evidence>
<feature type="domain" description="Chalcone/stilbene synthase C-terminal" evidence="11">
    <location>
        <begin position="238"/>
        <end position="388"/>
    </location>
</feature>
<dbReference type="PANTHER" id="PTHR11877">
    <property type="entry name" value="HYDROXYMETHYLGLUTARYL-COA SYNTHASE"/>
    <property type="match status" value="1"/>
</dbReference>
<comment type="function">
    <text evidence="1">The primary product of this enzyme is 4,2',4',6'-tetrahydroxychalcone (also termed naringenin-chalcone or chalcone) which can under specific conditions spontaneously isomerize into naringenin.</text>
</comment>
<feature type="active site" description="Acyl-thioester intermediate" evidence="8">
    <location>
        <position position="164"/>
    </location>
</feature>
<dbReference type="EC" id="2.3.1.74" evidence="4"/>
<dbReference type="InterPro" id="IPR011141">
    <property type="entry name" value="Polyketide_synthase_type-III"/>
</dbReference>
<gene>
    <name evidence="13" type="primary">LOC105172943</name>
</gene>
<dbReference type="OrthoDB" id="329835at2759"/>
<feature type="domain" description="Chalcone/stilbene synthase N-terminal" evidence="10">
    <location>
        <begin position="13"/>
        <end position="228"/>
    </location>
</feature>
<evidence type="ECO:0000256" key="8">
    <source>
        <dbReference type="PIRSR" id="PIRSR000451-1"/>
    </source>
</evidence>
<dbReference type="InterPro" id="IPR012328">
    <property type="entry name" value="Chalcone/stilbene_synt_C"/>
</dbReference>
<comment type="pathway">
    <text evidence="2">Secondary metabolite biosynthesis; flavonoid biosynthesis.</text>
</comment>
<dbReference type="KEGG" id="sind:105172943"/>
<dbReference type="RefSeq" id="XP_011092869.1">
    <property type="nucleotide sequence ID" value="XM_011094567.2"/>
</dbReference>
<dbReference type="AlphaFoldDB" id="A0A6I9U5E5"/>
<accession>A0A6I9U5E5</accession>
<dbReference type="UniPathway" id="UPA00154"/>
<proteinExistence type="inferred from homology"/>
<comment type="similarity">
    <text evidence="3 9">Belongs to the thiolase-like superfamily. Chalcone/stilbene synthases family.</text>
</comment>
<dbReference type="InterPro" id="IPR001099">
    <property type="entry name" value="Chalcone/stilbene_synt_N"/>
</dbReference>
<dbReference type="FunCoup" id="A0A6I9U5E5">
    <property type="interactions" value="28"/>
</dbReference>
<dbReference type="Proteomes" id="UP000504604">
    <property type="component" value="Linkage group LG10"/>
</dbReference>
<protein>
    <recommendedName>
        <fullName evidence="4">chalcone synthase</fullName>
        <ecNumber evidence="4">2.3.1.74</ecNumber>
    </recommendedName>
</protein>
<dbReference type="Gene3D" id="3.40.47.10">
    <property type="match status" value="2"/>
</dbReference>
<dbReference type="Pfam" id="PF02797">
    <property type="entry name" value="Chal_sti_synt_C"/>
    <property type="match status" value="1"/>
</dbReference>
<dbReference type="GO" id="GO:0009813">
    <property type="term" value="P:flavonoid biosynthetic process"/>
    <property type="evidence" value="ECO:0007669"/>
    <property type="project" value="UniProtKB-UniPathway"/>
</dbReference>
<keyword evidence="12" id="KW-1185">Reference proteome</keyword>
<evidence type="ECO:0000259" key="11">
    <source>
        <dbReference type="Pfam" id="PF02797"/>
    </source>
</evidence>
<organism evidence="12 13">
    <name type="scientific">Sesamum indicum</name>
    <name type="common">Oriental sesame</name>
    <name type="synonym">Sesamum orientale</name>
    <dbReference type="NCBI Taxonomy" id="4182"/>
    <lineage>
        <taxon>Eukaryota</taxon>
        <taxon>Viridiplantae</taxon>
        <taxon>Streptophyta</taxon>
        <taxon>Embryophyta</taxon>
        <taxon>Tracheophyta</taxon>
        <taxon>Spermatophyta</taxon>
        <taxon>Magnoliopsida</taxon>
        <taxon>eudicotyledons</taxon>
        <taxon>Gunneridae</taxon>
        <taxon>Pentapetalae</taxon>
        <taxon>asterids</taxon>
        <taxon>lamiids</taxon>
        <taxon>Lamiales</taxon>
        <taxon>Pedaliaceae</taxon>
        <taxon>Sesamum</taxon>
    </lineage>
</organism>
<evidence type="ECO:0000256" key="7">
    <source>
        <dbReference type="ARBA" id="ARBA00023315"/>
    </source>
</evidence>
<evidence type="ECO:0000259" key="10">
    <source>
        <dbReference type="Pfam" id="PF00195"/>
    </source>
</evidence>
<keyword evidence="5 9" id="KW-0808">Transferase</keyword>
<keyword evidence="6" id="KW-0284">Flavonoid biosynthesis</keyword>
<evidence type="ECO:0000256" key="5">
    <source>
        <dbReference type="ARBA" id="ARBA00022679"/>
    </source>
</evidence>
<dbReference type="CDD" id="cd00831">
    <property type="entry name" value="CHS_like"/>
    <property type="match status" value="1"/>
</dbReference>
<keyword evidence="7 9" id="KW-0012">Acyltransferase</keyword>
<evidence type="ECO:0000256" key="2">
    <source>
        <dbReference type="ARBA" id="ARBA00004966"/>
    </source>
</evidence>
<dbReference type="Gramene" id="SIN_1004507.t">
    <property type="protein sequence ID" value="SIN_1004507.t"/>
    <property type="gene ID" value="SIN_1004507"/>
</dbReference>
<dbReference type="FunFam" id="3.40.47.10:FF:000014">
    <property type="entry name" value="Chalcone synthase 1"/>
    <property type="match status" value="1"/>
</dbReference>
<dbReference type="GO" id="GO:0016210">
    <property type="term" value="F:naringenin-chalcone synthase activity"/>
    <property type="evidence" value="ECO:0007669"/>
    <property type="project" value="UniProtKB-EC"/>
</dbReference>
<reference evidence="13" key="1">
    <citation type="submission" date="2025-08" db="UniProtKB">
        <authorList>
            <consortium name="RefSeq"/>
        </authorList>
    </citation>
    <scope>IDENTIFICATION</scope>
</reference>
<name>A0A6I9U5E5_SESIN</name>
<dbReference type="InterPro" id="IPR016039">
    <property type="entry name" value="Thiolase-like"/>
</dbReference>
<sequence length="390" mass="42956">MGSEVTFQCSRSADSRKAAILALGKAFPHQLVMQEFLVDGYFRDTNCDDPELKQKLARLCKSTTVKTRYVVMSEEILTKYPELAIEGLPTVKQRLEICNSAVTQMAIEASESCIKKWGRPVSDITHLVYVSSSEARLPGGDLYLAKGLGLRPDTRRTMLYFSGCSGGVAGLRVAKDIAENNPGSRVLLATSETTIIGFRPPSADRPYDLVGVALFGDGAGAMIIGSNPVVKTERPLFELYAALQHFLPGTEKVIDGKLTEEGISFKLERQLPQIIENNIQDFCVQLMGSAGYSEKDFNKLFWAVHPGGPAILNRLEKKLELLPEKLNASRRALTDYGNASSNTIVYVLEYMLEEAKNVRKDEQGHNEWGLILAFGPGITFEGILTKNLTV</sequence>
<dbReference type="PANTHER" id="PTHR11877:SF10">
    <property type="entry name" value="TYPE III POLYKETIDE SYNTHASE B"/>
    <property type="match status" value="1"/>
</dbReference>
<evidence type="ECO:0000313" key="13">
    <source>
        <dbReference type="RefSeq" id="XP_011092869.1"/>
    </source>
</evidence>
<dbReference type="InParanoid" id="A0A6I9U5E5"/>
<dbReference type="FunFam" id="3.40.47.10:FF:000025">
    <property type="entry name" value="Chalcone synthase 2"/>
    <property type="match status" value="1"/>
</dbReference>
<dbReference type="PIRSF" id="PIRSF000451">
    <property type="entry name" value="PKS_III"/>
    <property type="match status" value="1"/>
</dbReference>
<evidence type="ECO:0000256" key="1">
    <source>
        <dbReference type="ARBA" id="ARBA00002969"/>
    </source>
</evidence>
<evidence type="ECO:0000256" key="3">
    <source>
        <dbReference type="ARBA" id="ARBA00005531"/>
    </source>
</evidence>
<dbReference type="GO" id="GO:0030639">
    <property type="term" value="P:polyketide biosynthetic process"/>
    <property type="evidence" value="ECO:0007669"/>
    <property type="project" value="TreeGrafter"/>
</dbReference>
<dbReference type="SUPFAM" id="SSF53901">
    <property type="entry name" value="Thiolase-like"/>
    <property type="match status" value="2"/>
</dbReference>
<dbReference type="GeneID" id="105172943"/>
<evidence type="ECO:0000256" key="4">
    <source>
        <dbReference type="ARBA" id="ARBA00012975"/>
    </source>
</evidence>